<dbReference type="Gene3D" id="1.10.1000.11">
    <property type="entry name" value="Arf Nucleotide-binding Site Opener,domain 2"/>
    <property type="match status" value="1"/>
</dbReference>
<evidence type="ECO:0000256" key="6">
    <source>
        <dbReference type="SAM" id="Coils"/>
    </source>
</evidence>
<dbReference type="InterPro" id="IPR035999">
    <property type="entry name" value="Sec7_dom_sf"/>
</dbReference>
<dbReference type="InterPro" id="IPR023394">
    <property type="entry name" value="Sec7_C_sf"/>
</dbReference>
<dbReference type="PROSITE" id="PS50190">
    <property type="entry name" value="SEC7"/>
    <property type="match status" value="1"/>
</dbReference>
<dbReference type="GO" id="GO:0005085">
    <property type="term" value="F:guanyl-nucleotide exchange factor activity"/>
    <property type="evidence" value="ECO:0007669"/>
    <property type="project" value="InterPro"/>
</dbReference>
<gene>
    <name evidence="9" type="primary">iqsec1b</name>
</gene>
<feature type="region of interest" description="Disordered" evidence="7">
    <location>
        <begin position="394"/>
        <end position="422"/>
    </location>
</feature>
<dbReference type="InterPro" id="IPR011993">
    <property type="entry name" value="PH-like_dom_sf"/>
</dbReference>
<feature type="region of interest" description="Disordered" evidence="7">
    <location>
        <begin position="958"/>
        <end position="987"/>
    </location>
</feature>
<feature type="compositionally biased region" description="Polar residues" evidence="7">
    <location>
        <begin position="492"/>
        <end position="501"/>
    </location>
</feature>
<evidence type="ECO:0000313" key="10">
    <source>
        <dbReference type="Proteomes" id="UP000694389"/>
    </source>
</evidence>
<dbReference type="GO" id="GO:0032012">
    <property type="term" value="P:regulation of ARF protein signal transduction"/>
    <property type="evidence" value="ECO:0007669"/>
    <property type="project" value="InterPro"/>
</dbReference>
<dbReference type="PANTHER" id="PTHR10663:SF327">
    <property type="entry name" value="IQ MOTIF AND SEC7 DOMAIN-CONTAINING PROTEIN 1"/>
    <property type="match status" value="1"/>
</dbReference>
<keyword evidence="10" id="KW-1185">Reference proteome</keyword>
<dbReference type="Gene3D" id="2.30.29.30">
    <property type="entry name" value="Pleckstrin-homology domain (PH domain)/Phosphotyrosine-binding domain (PTB)"/>
    <property type="match status" value="1"/>
</dbReference>
<dbReference type="Ensembl" id="ENSDLAT00005010022.2">
    <property type="protein sequence ID" value="ENSDLAP00005009127.2"/>
    <property type="gene ID" value="ENSDLAG00005004527.2"/>
</dbReference>
<feature type="compositionally biased region" description="Low complexity" evidence="7">
    <location>
        <begin position="552"/>
        <end position="570"/>
    </location>
</feature>
<keyword evidence="5 6" id="KW-0175">Coiled coil</keyword>
<dbReference type="Gene3D" id="1.10.220.20">
    <property type="match status" value="1"/>
</dbReference>
<feature type="region of interest" description="Disordered" evidence="7">
    <location>
        <begin position="458"/>
        <end position="591"/>
    </location>
</feature>
<protein>
    <submittedName>
        <fullName evidence="9">IQ motif and Sec7 domain ArfGEF 1b</fullName>
    </submittedName>
</protein>
<feature type="compositionally biased region" description="Polar residues" evidence="7">
    <location>
        <begin position="1021"/>
        <end position="1035"/>
    </location>
</feature>
<feature type="compositionally biased region" description="Low complexity" evidence="7">
    <location>
        <begin position="1054"/>
        <end position="1070"/>
    </location>
</feature>
<sequence>MDGQRGFYEMENPTENPSKAAEYLKELNKIIETQQGLLEKQRVRIDELELQVTDLCKENACLKDQHQRHLATCRLQQGTLSTLGAIKENVMQEKSESESSRGVSVEGDAPGSEVGASVDPSSGYGCIPVTRSGGLGPDHLDSQLYGHIFLPGHPRPRRPKLQHSQSILRKQAEEEAIKRSRSLSESYELSSDLQDKQVEMLERKYGGRFITRHAARTIQTAFRQYQMNKNFERLRSSMSENRMSRRIVLSNMRMQFSFEGPEKVHSSYFEGKQVSLTDDGTKIGALVQSEHGGEMGMQAKTPTTQSDFTDAITELEDAFSRQVKSLAESIDDALNCRSLHGDENQSEPGRGHQDMDREVSCQVKPSHGPSEHRKLDEMTASYSDVTLYIDEEELSPPLPLSQSVDRPSSTESDLRQRSLNSSQDYWSLAHKDEKGDTDTSCRSTPSLECQEQRLRVDHLPLLTIEPPSDSSVELSDRSDRSSLKRQNAYDRSLSNQQSSPKHISHSLPPRGPSREEDATRHRPRQLEAHLAINGTANRQSKSESDFSDGDNDSINSTSNSNDTINCSSESSSRDSLREQTLSKQTYHKETRNSWDSPAFSNDIIRKRHYRIGLNLFNKKPEKGIQYLIERNFVPDTPVGVAHFLLQRKGLSRQMIGEFLGNRQKQFNRDVLDCVVDEMDFSSMELDEALRKFQAHIRVQGEAQKVERLIEAYSQRYCICNPGVVRQFRNPDTIFILAFAIILLNTDMYSPNVKPERKMKLEDFVKNLRGVDDGEDIPREMLVGIYERIRKRELKTNEDHVSQVQKVEKLIVGKKPIGSLHHGLGCVLSLPHRRLVCYCRLFEVPDPNKPQKLGLHQREIFLFNDLLVVTKIFQKKKNSVTYSFRQSFSLYGMQVLLFENQYYPNGVRLTSAIPGADIKVLINFNAPNPQDRKKFTDDLRESIAEVQEMEKYRIESELEKQKGVVRPSMSQSSGLKKETGNGNLSRASLDDSYAIGEGLKRSALSSSLRDLSDAGKRGRRSSAGSLDSNMEGSIISSPHMRRRTPPSRDCPSRHSGQSLPNSSSLLGSLFGTRRVKSPSPTPQALHPTLISHTPHPANLHHTARVETDTPGSMHHAQFCHVTQNPPPYHHHHHYHPPAHLQHPPHQYHPPPSHGQQPPYPPHAQHGHGGHPPHSSHPAHGSHHHGPPPAPSQAASSTKPKHSGISTVV</sequence>
<dbReference type="PANTHER" id="PTHR10663">
    <property type="entry name" value="GUANYL-NUCLEOTIDE EXCHANGE FACTOR"/>
    <property type="match status" value="1"/>
</dbReference>
<dbReference type="FunFam" id="2.30.29.30:FF:000004">
    <property type="entry name" value="IQ motif and SEC7 domain-containing protein 1"/>
    <property type="match status" value="1"/>
</dbReference>
<dbReference type="InterPro" id="IPR033742">
    <property type="entry name" value="IQSEC_PH"/>
</dbReference>
<dbReference type="GO" id="GO:0030036">
    <property type="term" value="P:actin cytoskeleton organization"/>
    <property type="evidence" value="ECO:0007669"/>
    <property type="project" value="TreeGrafter"/>
</dbReference>
<evidence type="ECO:0000256" key="5">
    <source>
        <dbReference type="ARBA" id="ARBA00023054"/>
    </source>
</evidence>
<reference evidence="9" key="1">
    <citation type="submission" date="2025-08" db="UniProtKB">
        <authorList>
            <consortium name="Ensembl"/>
        </authorList>
    </citation>
    <scope>IDENTIFICATION</scope>
</reference>
<dbReference type="SMART" id="SM00222">
    <property type="entry name" value="Sec7"/>
    <property type="match status" value="1"/>
</dbReference>
<feature type="region of interest" description="Disordered" evidence="7">
    <location>
        <begin position="91"/>
        <end position="123"/>
    </location>
</feature>
<evidence type="ECO:0000256" key="2">
    <source>
        <dbReference type="ARBA" id="ARBA00006248"/>
    </source>
</evidence>
<proteinExistence type="inferred from homology"/>
<dbReference type="AlphaFoldDB" id="A0A8C4DUR4"/>
<evidence type="ECO:0000256" key="7">
    <source>
        <dbReference type="SAM" id="MobiDB-lite"/>
    </source>
</evidence>
<dbReference type="Pfam" id="PF01369">
    <property type="entry name" value="Sec7"/>
    <property type="match status" value="1"/>
</dbReference>
<dbReference type="GeneID" id="127371817"/>
<dbReference type="GeneTree" id="ENSGT00940000156915"/>
<dbReference type="GO" id="GO:0005737">
    <property type="term" value="C:cytoplasm"/>
    <property type="evidence" value="ECO:0007669"/>
    <property type="project" value="UniProtKB-SubCell"/>
</dbReference>
<feature type="compositionally biased region" description="Basic and acidic residues" evidence="7">
    <location>
        <begin position="512"/>
        <end position="527"/>
    </location>
</feature>
<feature type="compositionally biased region" description="Polar residues" evidence="7">
    <location>
        <begin position="967"/>
        <end position="985"/>
    </location>
</feature>
<dbReference type="FunFam" id="1.10.220.20:FF:000001">
    <property type="entry name" value="IQ motif and SEC7 domain-containing protein 1"/>
    <property type="match status" value="1"/>
</dbReference>
<feature type="domain" description="SEC7" evidence="8">
    <location>
        <begin position="598"/>
        <end position="791"/>
    </location>
</feature>
<dbReference type="CDD" id="cd13318">
    <property type="entry name" value="PH_IQSEC"/>
    <property type="match status" value="1"/>
</dbReference>
<accession>A0A8C4DUR4</accession>
<feature type="compositionally biased region" description="Basic and acidic residues" evidence="7">
    <location>
        <begin position="339"/>
        <end position="359"/>
    </location>
</feature>
<keyword evidence="4" id="KW-0597">Phosphoprotein</keyword>
<feature type="region of interest" description="Disordered" evidence="7">
    <location>
        <begin position="1108"/>
        <end position="1207"/>
    </location>
</feature>
<dbReference type="InterPro" id="IPR000904">
    <property type="entry name" value="Sec7_dom"/>
</dbReference>
<comment type="similarity">
    <text evidence="2">Belongs to the BRAG family.</text>
</comment>
<dbReference type="Proteomes" id="UP000694389">
    <property type="component" value="Unassembled WGS sequence"/>
</dbReference>
<dbReference type="FunFam" id="1.10.1000.11:FF:000001">
    <property type="entry name" value="IQ motif and SEC7 domain-containing protein 1"/>
    <property type="match status" value="1"/>
</dbReference>
<evidence type="ECO:0000256" key="3">
    <source>
        <dbReference type="ARBA" id="ARBA00022490"/>
    </source>
</evidence>
<feature type="region of interest" description="Disordered" evidence="7">
    <location>
        <begin position="338"/>
        <end position="377"/>
    </location>
</feature>
<evidence type="ECO:0000313" key="9">
    <source>
        <dbReference type="Ensembl" id="ENSDLAP00005009127.2"/>
    </source>
</evidence>
<keyword evidence="3" id="KW-0963">Cytoplasm</keyword>
<reference evidence="9" key="2">
    <citation type="submission" date="2025-09" db="UniProtKB">
        <authorList>
            <consortium name="Ensembl"/>
        </authorList>
    </citation>
    <scope>IDENTIFICATION</scope>
</reference>
<organism evidence="9 10">
    <name type="scientific">Dicentrarchus labrax</name>
    <name type="common">European seabass</name>
    <name type="synonym">Morone labrax</name>
    <dbReference type="NCBI Taxonomy" id="13489"/>
    <lineage>
        <taxon>Eukaryota</taxon>
        <taxon>Metazoa</taxon>
        <taxon>Chordata</taxon>
        <taxon>Craniata</taxon>
        <taxon>Vertebrata</taxon>
        <taxon>Euteleostomi</taxon>
        <taxon>Actinopterygii</taxon>
        <taxon>Neopterygii</taxon>
        <taxon>Teleostei</taxon>
        <taxon>Neoteleostei</taxon>
        <taxon>Acanthomorphata</taxon>
        <taxon>Eupercaria</taxon>
        <taxon>Moronidae</taxon>
        <taxon>Dicentrarchus</taxon>
    </lineage>
</organism>
<feature type="coiled-coil region" evidence="6">
    <location>
        <begin position="31"/>
        <end position="65"/>
    </location>
</feature>
<dbReference type="SUPFAM" id="SSF48425">
    <property type="entry name" value="Sec7 domain"/>
    <property type="match status" value="1"/>
</dbReference>
<comment type="subcellular location">
    <subcellularLocation>
        <location evidence="1">Cytoplasm</location>
    </subcellularLocation>
</comment>
<dbReference type="RefSeq" id="XP_051270898.1">
    <property type="nucleotide sequence ID" value="XM_051414938.1"/>
</dbReference>
<dbReference type="CTD" id="100148736"/>
<evidence type="ECO:0000256" key="4">
    <source>
        <dbReference type="ARBA" id="ARBA00022553"/>
    </source>
</evidence>
<name>A0A8C4DUR4_DICLA</name>
<dbReference type="PROSITE" id="PS50096">
    <property type="entry name" value="IQ"/>
    <property type="match status" value="1"/>
</dbReference>
<dbReference type="Pfam" id="PF16453">
    <property type="entry name" value="IQ_SEC7_PH"/>
    <property type="match status" value="1"/>
</dbReference>
<evidence type="ECO:0000259" key="8">
    <source>
        <dbReference type="PROSITE" id="PS50190"/>
    </source>
</evidence>
<dbReference type="CDD" id="cd00171">
    <property type="entry name" value="Sec7"/>
    <property type="match status" value="1"/>
</dbReference>
<evidence type="ECO:0000256" key="1">
    <source>
        <dbReference type="ARBA" id="ARBA00004496"/>
    </source>
</evidence>
<feature type="compositionally biased region" description="Pro residues" evidence="7">
    <location>
        <begin position="1145"/>
        <end position="1160"/>
    </location>
</feature>
<dbReference type="SUPFAM" id="SSF50729">
    <property type="entry name" value="PH domain-like"/>
    <property type="match status" value="1"/>
</dbReference>
<feature type="compositionally biased region" description="Polar residues" evidence="7">
    <location>
        <begin position="400"/>
        <end position="422"/>
    </location>
</feature>
<feature type="region of interest" description="Disordered" evidence="7">
    <location>
        <begin position="1003"/>
        <end position="1095"/>
    </location>
</feature>